<proteinExistence type="predicted"/>
<organism evidence="2 3">
    <name type="scientific">Microlunatus parietis</name>
    <dbReference type="NCBI Taxonomy" id="682979"/>
    <lineage>
        <taxon>Bacteria</taxon>
        <taxon>Bacillati</taxon>
        <taxon>Actinomycetota</taxon>
        <taxon>Actinomycetes</taxon>
        <taxon>Propionibacteriales</taxon>
        <taxon>Propionibacteriaceae</taxon>
        <taxon>Microlunatus</taxon>
    </lineage>
</organism>
<name>A0A7Y9IEN4_9ACTN</name>
<dbReference type="InterPro" id="IPR017927">
    <property type="entry name" value="FAD-bd_FR_type"/>
</dbReference>
<dbReference type="CDD" id="cd06193">
    <property type="entry name" value="siderophore_interacting"/>
    <property type="match status" value="1"/>
</dbReference>
<accession>A0A7Y9IEN4</accession>
<dbReference type="InterPro" id="IPR039261">
    <property type="entry name" value="FNR_nucleotide-bd"/>
</dbReference>
<dbReference type="Gene3D" id="2.40.30.10">
    <property type="entry name" value="Translation factors"/>
    <property type="match status" value="1"/>
</dbReference>
<dbReference type="InterPro" id="IPR039374">
    <property type="entry name" value="SIP_fam"/>
</dbReference>
<evidence type="ECO:0000313" key="3">
    <source>
        <dbReference type="Proteomes" id="UP000569914"/>
    </source>
</evidence>
<dbReference type="PANTHER" id="PTHR30157">
    <property type="entry name" value="FERRIC REDUCTASE, NADPH-DEPENDENT"/>
    <property type="match status" value="1"/>
</dbReference>
<evidence type="ECO:0000313" key="2">
    <source>
        <dbReference type="EMBL" id="NYE75410.1"/>
    </source>
</evidence>
<dbReference type="PANTHER" id="PTHR30157:SF0">
    <property type="entry name" value="NADPH-DEPENDENT FERRIC-CHELATE REDUCTASE"/>
    <property type="match status" value="1"/>
</dbReference>
<gene>
    <name evidence="2" type="ORF">BKA15_006739</name>
</gene>
<keyword evidence="3" id="KW-1185">Reference proteome</keyword>
<sequence>MSSIRQAVRELSNRGDVFTCPVRIDSVTTISPGLLRIRVTGPGLTDYRDPRPADAFKIAIPVDGGPIDFPGRRSDRLPVWNDGPRPLLRAFTVRGVAEDRSWLDFDAWWHGDAYTAGWLRRAPDGTEIGISGMRREFVPALGVDRHVLVGDACALPAVAAIVESLPDGTAVTAVLGVADEADRAVLPERSRLDVHWTSNSSPYGSDTELAAAVRHALPEPTGERLQVWIGAEAGVVREVRRYVLDHDLVARDDLHASAYWKAGEDSTVRDAALLTEYQRLVADGASATDPDTRELAELGAS</sequence>
<dbReference type="PROSITE" id="PS51384">
    <property type="entry name" value="FAD_FR"/>
    <property type="match status" value="1"/>
</dbReference>
<protein>
    <submittedName>
        <fullName evidence="2">NADPH-dependent ferric siderophore reductase</fullName>
    </submittedName>
</protein>
<dbReference type="InterPro" id="IPR013113">
    <property type="entry name" value="SIP_FAD-bd"/>
</dbReference>
<feature type="domain" description="FAD-binding FR-type" evidence="1">
    <location>
        <begin position="17"/>
        <end position="140"/>
    </location>
</feature>
<reference evidence="2 3" key="1">
    <citation type="submission" date="2020-07" db="EMBL/GenBank/DDBJ databases">
        <title>Sequencing the genomes of 1000 actinobacteria strains.</title>
        <authorList>
            <person name="Klenk H.-P."/>
        </authorList>
    </citation>
    <scope>NUCLEOTIDE SEQUENCE [LARGE SCALE GENOMIC DNA]</scope>
    <source>
        <strain evidence="2 3">DSM 22083</strain>
    </source>
</reference>
<dbReference type="Pfam" id="PF04954">
    <property type="entry name" value="SIP"/>
    <property type="match status" value="1"/>
</dbReference>
<dbReference type="InterPro" id="IPR007037">
    <property type="entry name" value="SIP_rossman_dom"/>
</dbReference>
<comment type="caution">
    <text evidence="2">The sequence shown here is derived from an EMBL/GenBank/DDBJ whole genome shotgun (WGS) entry which is preliminary data.</text>
</comment>
<dbReference type="GO" id="GO:0016491">
    <property type="term" value="F:oxidoreductase activity"/>
    <property type="evidence" value="ECO:0007669"/>
    <property type="project" value="InterPro"/>
</dbReference>
<dbReference type="Proteomes" id="UP000569914">
    <property type="component" value="Unassembled WGS sequence"/>
</dbReference>
<dbReference type="RefSeq" id="WP_179757917.1">
    <property type="nucleotide sequence ID" value="NZ_JACCBU010000001.1"/>
</dbReference>
<dbReference type="Pfam" id="PF08021">
    <property type="entry name" value="FAD_binding_9"/>
    <property type="match status" value="1"/>
</dbReference>
<dbReference type="AlphaFoldDB" id="A0A7Y9IEN4"/>
<evidence type="ECO:0000259" key="1">
    <source>
        <dbReference type="PROSITE" id="PS51384"/>
    </source>
</evidence>
<dbReference type="Gene3D" id="3.40.50.80">
    <property type="entry name" value="Nucleotide-binding domain of ferredoxin-NADP reductase (FNR) module"/>
    <property type="match status" value="1"/>
</dbReference>
<dbReference type="SUPFAM" id="SSF63380">
    <property type="entry name" value="Riboflavin synthase domain-like"/>
    <property type="match status" value="1"/>
</dbReference>
<dbReference type="InterPro" id="IPR017938">
    <property type="entry name" value="Riboflavin_synthase-like_b-brl"/>
</dbReference>
<dbReference type="EMBL" id="JACCBU010000001">
    <property type="protein sequence ID" value="NYE75410.1"/>
    <property type="molecule type" value="Genomic_DNA"/>
</dbReference>